<dbReference type="GO" id="GO:0003727">
    <property type="term" value="F:single-stranded RNA binding"/>
    <property type="evidence" value="ECO:0007669"/>
    <property type="project" value="TreeGrafter"/>
</dbReference>
<dbReference type="AlphaFoldDB" id="A0A517QQ55"/>
<dbReference type="RefSeq" id="WP_145200612.1">
    <property type="nucleotide sequence ID" value="NZ_CP036267.1"/>
</dbReference>
<dbReference type="Gene3D" id="1.10.10.10">
    <property type="entry name" value="Winged helix-like DNA-binding domain superfamily/Winged helix DNA-binding domain"/>
    <property type="match status" value="1"/>
</dbReference>
<dbReference type="OrthoDB" id="9790916at2"/>
<dbReference type="Gene3D" id="3.30.2170.10">
    <property type="entry name" value="archaeoglobus fulgidus dsm 4304 superfamily"/>
    <property type="match status" value="1"/>
</dbReference>
<accession>A0A517QQ55</accession>
<comment type="catalytic activity">
    <reaction evidence="7">
        <text>Endonucleolytic cleavage at apurinic or apyrimidinic sites to products with a 5'-phosphate.</text>
        <dbReference type="EC" id="3.1.21.7"/>
    </reaction>
</comment>
<evidence type="ECO:0000256" key="2">
    <source>
        <dbReference type="ARBA" id="ARBA00022490"/>
    </source>
</evidence>
<evidence type="ECO:0000256" key="6">
    <source>
        <dbReference type="ARBA" id="ARBA00022801"/>
    </source>
</evidence>
<evidence type="ECO:0000256" key="4">
    <source>
        <dbReference type="ARBA" id="ARBA00022759"/>
    </source>
</evidence>
<feature type="site" description="Interaction with target DNA" evidence="7">
    <location>
        <position position="187"/>
    </location>
</feature>
<keyword evidence="10" id="KW-1185">Reference proteome</keyword>
<evidence type="ECO:0000256" key="3">
    <source>
        <dbReference type="ARBA" id="ARBA00022722"/>
    </source>
</evidence>
<dbReference type="GO" id="GO:0016891">
    <property type="term" value="F:RNA endonuclease activity producing 5'-phosphomonoesters, hydrolytic mechanism"/>
    <property type="evidence" value="ECO:0007669"/>
    <property type="project" value="TreeGrafter"/>
</dbReference>
<keyword evidence="7" id="KW-0460">Magnesium</keyword>
<keyword evidence="6 7" id="KW-0378">Hydrolase</keyword>
<dbReference type="InterPro" id="IPR007581">
    <property type="entry name" value="Endonuclease-V"/>
</dbReference>
<comment type="cofactor">
    <cofactor evidence="7">
        <name>Mg(2+)</name>
        <dbReference type="ChEBI" id="CHEBI:18420"/>
    </cofactor>
</comment>
<comment type="similarity">
    <text evidence="7">Belongs to the endonuclease V family.</text>
</comment>
<gene>
    <name evidence="7 9" type="primary">nfi</name>
    <name evidence="9" type="ORF">Mal48_30240</name>
</gene>
<dbReference type="GO" id="GO:0043737">
    <property type="term" value="F:deoxyribonuclease V activity"/>
    <property type="evidence" value="ECO:0007669"/>
    <property type="project" value="UniProtKB-UniRule"/>
</dbReference>
<dbReference type="GO" id="GO:0000287">
    <property type="term" value="F:magnesium ion binding"/>
    <property type="evidence" value="ECO:0007669"/>
    <property type="project" value="UniProtKB-UniRule"/>
</dbReference>
<dbReference type="CDD" id="cd06445">
    <property type="entry name" value="ATase"/>
    <property type="match status" value="1"/>
</dbReference>
<keyword evidence="7" id="KW-0479">Metal-binding</keyword>
<comment type="subcellular location">
    <subcellularLocation>
        <location evidence="1 7">Cytoplasm</location>
    </subcellularLocation>
</comment>
<dbReference type="PANTHER" id="PTHR28511">
    <property type="entry name" value="ENDONUCLEASE V"/>
    <property type="match status" value="1"/>
</dbReference>
<evidence type="ECO:0000256" key="5">
    <source>
        <dbReference type="ARBA" id="ARBA00022763"/>
    </source>
</evidence>
<organism evidence="9 10">
    <name type="scientific">Thalassoglobus polymorphus</name>
    <dbReference type="NCBI Taxonomy" id="2527994"/>
    <lineage>
        <taxon>Bacteria</taxon>
        <taxon>Pseudomonadati</taxon>
        <taxon>Planctomycetota</taxon>
        <taxon>Planctomycetia</taxon>
        <taxon>Planctomycetales</taxon>
        <taxon>Planctomycetaceae</taxon>
        <taxon>Thalassoglobus</taxon>
    </lineage>
</organism>
<evidence type="ECO:0000313" key="9">
    <source>
        <dbReference type="EMBL" id="QDT33769.1"/>
    </source>
</evidence>
<dbReference type="InterPro" id="IPR036217">
    <property type="entry name" value="MethylDNA_cys_MeTrfase_DNAb"/>
</dbReference>
<name>A0A517QQ55_9PLAN</name>
<dbReference type="HAMAP" id="MF_00801">
    <property type="entry name" value="Endonuclease_5"/>
    <property type="match status" value="1"/>
</dbReference>
<evidence type="ECO:0000313" key="10">
    <source>
        <dbReference type="Proteomes" id="UP000315724"/>
    </source>
</evidence>
<dbReference type="KEGG" id="tpol:Mal48_30240"/>
<dbReference type="SUPFAM" id="SSF46767">
    <property type="entry name" value="Methylated DNA-protein cysteine methyltransferase, C-terminal domain"/>
    <property type="match status" value="1"/>
</dbReference>
<evidence type="ECO:0000256" key="1">
    <source>
        <dbReference type="ARBA" id="ARBA00004496"/>
    </source>
</evidence>
<comment type="function">
    <text evidence="7">DNA repair enzyme involved in the repair of deaminated bases. Selectively cleaves double-stranded DNA at the second phosphodiester bond 3' to a deoxyinosine leaving behind the intact lesion on the nicked DNA.</text>
</comment>
<dbReference type="InterPro" id="IPR036388">
    <property type="entry name" value="WH-like_DNA-bd_sf"/>
</dbReference>
<dbReference type="EC" id="3.1.21.7" evidence="7"/>
<feature type="binding site" evidence="7">
    <location>
        <position position="220"/>
    </location>
    <ligand>
        <name>Mg(2+)</name>
        <dbReference type="ChEBI" id="CHEBI:18420"/>
    </ligand>
</feature>
<dbReference type="CDD" id="cd06559">
    <property type="entry name" value="Endonuclease_V"/>
    <property type="match status" value="1"/>
</dbReference>
<dbReference type="Pfam" id="PF04493">
    <property type="entry name" value="Endonuclease_5"/>
    <property type="match status" value="1"/>
</dbReference>
<proteinExistence type="inferred from homology"/>
<keyword evidence="3 7" id="KW-0540">Nuclease</keyword>
<evidence type="ECO:0000256" key="7">
    <source>
        <dbReference type="HAMAP-Rule" id="MF_00801"/>
    </source>
</evidence>
<dbReference type="Pfam" id="PF01035">
    <property type="entry name" value="DNA_binding_1"/>
    <property type="match status" value="1"/>
</dbReference>
<dbReference type="EMBL" id="CP036267">
    <property type="protein sequence ID" value="QDT33769.1"/>
    <property type="molecule type" value="Genomic_DNA"/>
</dbReference>
<keyword evidence="7" id="KW-0234">DNA repair</keyword>
<keyword evidence="2 7" id="KW-0963">Cytoplasm</keyword>
<evidence type="ECO:0000259" key="8">
    <source>
        <dbReference type="Pfam" id="PF01035"/>
    </source>
</evidence>
<dbReference type="GO" id="GO:0005737">
    <property type="term" value="C:cytoplasm"/>
    <property type="evidence" value="ECO:0007669"/>
    <property type="project" value="UniProtKB-SubCell"/>
</dbReference>
<reference evidence="9 10" key="1">
    <citation type="submission" date="2019-02" db="EMBL/GenBank/DDBJ databases">
        <title>Deep-cultivation of Planctomycetes and their phenomic and genomic characterization uncovers novel biology.</title>
        <authorList>
            <person name="Wiegand S."/>
            <person name="Jogler M."/>
            <person name="Boedeker C."/>
            <person name="Pinto D."/>
            <person name="Vollmers J."/>
            <person name="Rivas-Marin E."/>
            <person name="Kohn T."/>
            <person name="Peeters S.H."/>
            <person name="Heuer A."/>
            <person name="Rast P."/>
            <person name="Oberbeckmann S."/>
            <person name="Bunk B."/>
            <person name="Jeske O."/>
            <person name="Meyerdierks A."/>
            <person name="Storesund J.E."/>
            <person name="Kallscheuer N."/>
            <person name="Luecker S."/>
            <person name="Lage O.M."/>
            <person name="Pohl T."/>
            <person name="Merkel B.J."/>
            <person name="Hornburger P."/>
            <person name="Mueller R.-W."/>
            <person name="Bruemmer F."/>
            <person name="Labrenz M."/>
            <person name="Spormann A.M."/>
            <person name="Op den Camp H."/>
            <person name="Overmann J."/>
            <person name="Amann R."/>
            <person name="Jetten M.S.M."/>
            <person name="Mascher T."/>
            <person name="Medema M.H."/>
            <person name="Devos D.P."/>
            <person name="Kaster A.-K."/>
            <person name="Ovreas L."/>
            <person name="Rohde M."/>
            <person name="Galperin M.Y."/>
            <person name="Jogler C."/>
        </authorList>
    </citation>
    <scope>NUCLEOTIDE SEQUENCE [LARGE SCALE GENOMIC DNA]</scope>
    <source>
        <strain evidence="9 10">Mal48</strain>
    </source>
</reference>
<keyword evidence="5 7" id="KW-0227">DNA damage</keyword>
<dbReference type="GO" id="GO:0006281">
    <property type="term" value="P:DNA repair"/>
    <property type="evidence" value="ECO:0007669"/>
    <property type="project" value="UniProtKB-UniRule"/>
</dbReference>
<sequence>MKRTFSESLCELPDLRSEVLKLLAQVPVGQVTTYGDLARALGDEKTASARWLGAFFKDHDHQHGCTCHRVVRSNGEIGMYVTGDPNEKAGLLKKDGVMLTGLGNVDLACRFSDFHSVKPLKQLKEFQFTLAKRRQRKSQELTPRTFAGVDCAYRDDGNAVGAYVELDSETLAVTFEESVVAPVEFPYIPGFLSFREMPVLLLLLDKVRRRRDLADIIFVDGNGILHPRRAGIATCLGVLINRPTLGIGKSLLCGSVDTKRMRAGDIRPVYDNGELIGNALKTKNQSKPIFASPGNLISLEEATLFAKATMTKHRTPEPIFYADRFTKQLRKN</sequence>
<keyword evidence="4 7" id="KW-0255">Endonuclease</keyword>
<dbReference type="PANTHER" id="PTHR28511:SF1">
    <property type="entry name" value="ENDONUCLEASE V"/>
    <property type="match status" value="1"/>
</dbReference>
<dbReference type="InterPro" id="IPR014048">
    <property type="entry name" value="MethylDNA_cys_MeTrfase_DNA-bd"/>
</dbReference>
<protein>
    <recommendedName>
        <fullName evidence="7">Endonuclease V</fullName>
        <ecNumber evidence="7">3.1.21.7</ecNumber>
    </recommendedName>
    <alternativeName>
        <fullName evidence="7">Deoxyinosine 3'endonuclease</fullName>
    </alternativeName>
    <alternativeName>
        <fullName evidence="7">Deoxyribonuclease V</fullName>
        <shortName evidence="7">DNase V</shortName>
    </alternativeName>
</protein>
<feature type="domain" description="Methylated-DNA-[protein]-cysteine S-methyltransferase DNA binding" evidence="8">
    <location>
        <begin position="16"/>
        <end position="97"/>
    </location>
</feature>
<feature type="binding site" evidence="7">
    <location>
        <position position="150"/>
    </location>
    <ligand>
        <name>Mg(2+)</name>
        <dbReference type="ChEBI" id="CHEBI:18420"/>
    </ligand>
</feature>
<dbReference type="Proteomes" id="UP000315724">
    <property type="component" value="Chromosome"/>
</dbReference>